<accession>A0A504UAL4</accession>
<proteinExistence type="predicted"/>
<dbReference type="EMBL" id="VFYP01000001">
    <property type="protein sequence ID" value="TPP11529.1"/>
    <property type="molecule type" value="Genomic_DNA"/>
</dbReference>
<gene>
    <name evidence="1" type="ORF">FJQ55_12205</name>
</gene>
<protein>
    <submittedName>
        <fullName evidence="1">Uncharacterized protein</fullName>
    </submittedName>
</protein>
<keyword evidence="2" id="KW-1185">Reference proteome</keyword>
<sequence>MSREAWRDFICSDDHAGRHLSSIGRGVIGSTHSSIDLHALQAFLEKLSGANADISLLATVVDLLTGGYLQFLRNGFQRLLFALSNERVAREEIVGPALRGNPKWGATMLRRRVGTLSRVHYVTHTAHRSFDLPENQLLAWFVSDTAQRIKSVEKKVGFRNLHPDLQSISLACREALKHEYFADIQIPSRITHSLILSGQRQKRPEYREAAALARRSELLLMNDPAAWWYNVISLLAVNWLEPVNSDDLFELYILVLTIDVLAKELGFGDPLEYGLVSARRERIAHFATDELTIDLFFDQTPAAMLKIATAYGSIVSDYKELKGAERRPDIMLSIEKDGVSKLILIEVKKTSDDKYASDSVYKMFGYIHDFSSLSGRDVSGILMLPGIVTQPATRSADTKLHIASGNSRADFANVLEAAIRF</sequence>
<organism evidence="1 2">
    <name type="scientific">Rhizobium glycinendophyticum</name>
    <dbReference type="NCBI Taxonomy" id="2589807"/>
    <lineage>
        <taxon>Bacteria</taxon>
        <taxon>Pseudomonadati</taxon>
        <taxon>Pseudomonadota</taxon>
        <taxon>Alphaproteobacteria</taxon>
        <taxon>Hyphomicrobiales</taxon>
        <taxon>Rhizobiaceae</taxon>
        <taxon>Rhizobium/Agrobacterium group</taxon>
        <taxon>Rhizobium</taxon>
    </lineage>
</organism>
<name>A0A504UAL4_9HYPH</name>
<dbReference type="Proteomes" id="UP000316429">
    <property type="component" value="Unassembled WGS sequence"/>
</dbReference>
<dbReference type="OrthoDB" id="5242466at2"/>
<reference evidence="1 2" key="1">
    <citation type="submission" date="2019-06" db="EMBL/GenBank/DDBJ databases">
        <title>Rhizobium sp. CL12 isolated from roots of soybean.</title>
        <authorList>
            <person name="Wang C."/>
        </authorList>
    </citation>
    <scope>NUCLEOTIDE SEQUENCE [LARGE SCALE GENOMIC DNA]</scope>
    <source>
        <strain evidence="1 2">CL12</strain>
    </source>
</reference>
<evidence type="ECO:0000313" key="1">
    <source>
        <dbReference type="EMBL" id="TPP11529.1"/>
    </source>
</evidence>
<dbReference type="AlphaFoldDB" id="A0A504UAL4"/>
<comment type="caution">
    <text evidence="1">The sequence shown here is derived from an EMBL/GenBank/DDBJ whole genome shotgun (WGS) entry which is preliminary data.</text>
</comment>
<evidence type="ECO:0000313" key="2">
    <source>
        <dbReference type="Proteomes" id="UP000316429"/>
    </source>
</evidence>
<dbReference type="RefSeq" id="WP_140828249.1">
    <property type="nucleotide sequence ID" value="NZ_VFYP01000001.1"/>
</dbReference>